<evidence type="ECO:0000259" key="7">
    <source>
        <dbReference type="PROSITE" id="PS50067"/>
    </source>
</evidence>
<evidence type="ECO:0000313" key="9">
    <source>
        <dbReference type="Proteomes" id="UP000075714"/>
    </source>
</evidence>
<dbReference type="EMBL" id="LSYV01000008">
    <property type="protein sequence ID" value="KXZ53279.1"/>
    <property type="molecule type" value="Genomic_DNA"/>
</dbReference>
<evidence type="ECO:0000256" key="2">
    <source>
        <dbReference type="ARBA" id="ARBA00022840"/>
    </source>
</evidence>
<feature type="compositionally biased region" description="Gly residues" evidence="6">
    <location>
        <begin position="995"/>
        <end position="1011"/>
    </location>
</feature>
<keyword evidence="1 4" id="KW-0547">Nucleotide-binding</keyword>
<keyword evidence="5" id="KW-0175">Coiled coil</keyword>
<gene>
    <name evidence="8" type="ORF">GPECTOR_7g1173</name>
</gene>
<dbReference type="GO" id="GO:0005874">
    <property type="term" value="C:microtubule"/>
    <property type="evidence" value="ECO:0007669"/>
    <property type="project" value="TreeGrafter"/>
</dbReference>
<dbReference type="OrthoDB" id="3176171at2759"/>
<name>A0A150GTW9_GONPE</name>
<dbReference type="PANTHER" id="PTHR24115">
    <property type="entry name" value="KINESIN-RELATED"/>
    <property type="match status" value="1"/>
</dbReference>
<accession>A0A150GTW9</accession>
<dbReference type="PRINTS" id="PR00380">
    <property type="entry name" value="KINESINHEAVY"/>
</dbReference>
<dbReference type="GO" id="GO:0003777">
    <property type="term" value="F:microtubule motor activity"/>
    <property type="evidence" value="ECO:0007669"/>
    <property type="project" value="InterPro"/>
</dbReference>
<dbReference type="InterPro" id="IPR001752">
    <property type="entry name" value="Kinesin_motor_dom"/>
</dbReference>
<evidence type="ECO:0000256" key="5">
    <source>
        <dbReference type="SAM" id="Coils"/>
    </source>
</evidence>
<dbReference type="InterPro" id="IPR019821">
    <property type="entry name" value="Kinesin_motor_CS"/>
</dbReference>
<dbReference type="AlphaFoldDB" id="A0A150GTW9"/>
<protein>
    <recommendedName>
        <fullName evidence="7">Kinesin motor domain-containing protein</fullName>
    </recommendedName>
</protein>
<feature type="coiled-coil region" evidence="5">
    <location>
        <begin position="661"/>
        <end position="809"/>
    </location>
</feature>
<evidence type="ECO:0000313" key="8">
    <source>
        <dbReference type="EMBL" id="KXZ53279.1"/>
    </source>
</evidence>
<dbReference type="InterPro" id="IPR036961">
    <property type="entry name" value="Kinesin_motor_dom_sf"/>
</dbReference>
<dbReference type="SUPFAM" id="SSF52540">
    <property type="entry name" value="P-loop containing nucleoside triphosphate hydrolases"/>
    <property type="match status" value="1"/>
</dbReference>
<dbReference type="GO" id="GO:0007018">
    <property type="term" value="P:microtubule-based movement"/>
    <property type="evidence" value="ECO:0007669"/>
    <property type="project" value="InterPro"/>
</dbReference>
<dbReference type="InterPro" id="IPR027417">
    <property type="entry name" value="P-loop_NTPase"/>
</dbReference>
<dbReference type="Proteomes" id="UP000075714">
    <property type="component" value="Unassembled WGS sequence"/>
</dbReference>
<dbReference type="PROSITE" id="PS00411">
    <property type="entry name" value="KINESIN_MOTOR_1"/>
    <property type="match status" value="1"/>
</dbReference>
<feature type="binding site" evidence="4">
    <location>
        <begin position="87"/>
        <end position="94"/>
    </location>
    <ligand>
        <name>ATP</name>
        <dbReference type="ChEBI" id="CHEBI:30616"/>
    </ligand>
</feature>
<dbReference type="STRING" id="33097.A0A150GTW9"/>
<reference evidence="9" key="1">
    <citation type="journal article" date="2016" name="Nat. Commun.">
        <title>The Gonium pectorale genome demonstrates co-option of cell cycle regulation during the evolution of multicellularity.</title>
        <authorList>
            <person name="Hanschen E.R."/>
            <person name="Marriage T.N."/>
            <person name="Ferris P.J."/>
            <person name="Hamaji T."/>
            <person name="Toyoda A."/>
            <person name="Fujiyama A."/>
            <person name="Neme R."/>
            <person name="Noguchi H."/>
            <person name="Minakuchi Y."/>
            <person name="Suzuki M."/>
            <person name="Kawai-Toyooka H."/>
            <person name="Smith D.R."/>
            <person name="Sparks H."/>
            <person name="Anderson J."/>
            <person name="Bakaric R."/>
            <person name="Luria V."/>
            <person name="Karger A."/>
            <person name="Kirschner M.W."/>
            <person name="Durand P.M."/>
            <person name="Michod R.E."/>
            <person name="Nozaki H."/>
            <person name="Olson B.J."/>
        </authorList>
    </citation>
    <scope>NUCLEOTIDE SEQUENCE [LARGE SCALE GENOMIC DNA]</scope>
    <source>
        <strain evidence="9">NIES-2863</strain>
    </source>
</reference>
<dbReference type="Pfam" id="PF00225">
    <property type="entry name" value="Kinesin"/>
    <property type="match status" value="2"/>
</dbReference>
<feature type="compositionally biased region" description="Gly residues" evidence="6">
    <location>
        <begin position="974"/>
        <end position="985"/>
    </location>
</feature>
<dbReference type="PANTHER" id="PTHR24115:SF1004">
    <property type="entry name" value="KINESIN-LIKE PROTEIN KIF15"/>
    <property type="match status" value="1"/>
</dbReference>
<feature type="region of interest" description="Disordered" evidence="6">
    <location>
        <begin position="595"/>
        <end position="656"/>
    </location>
</feature>
<feature type="region of interest" description="Disordered" evidence="6">
    <location>
        <begin position="545"/>
        <end position="579"/>
    </location>
</feature>
<keyword evidence="3 4" id="KW-0505">Motor protein</keyword>
<evidence type="ECO:0000256" key="1">
    <source>
        <dbReference type="ARBA" id="ARBA00022741"/>
    </source>
</evidence>
<sequence length="1188" mass="123631">MEGPDSRKMRFKVCVRIRPTSSENPNGVLKLEHRVIYMRDSKGNSNEYVFDRVFDGEARHPEVFPEVAAPLVEHVMQGYNACCFAYGQTGSGKSYSLYGKDTANLFATPGSAEHHEVGIVPRAFEMLAKATNHINRKADHAVATGVHSSHITRVKVFVSFMEIYLDQIRDLGAGAQAYLRTTMAAARPGGSASGEAHSNAGLGLNAFAAADGGVPSRAATAPLRDPSDYARTNLDVMEDSSGLTFVKDLTFIEVMGADDMLAILRSGYNMRTTSSMSDISSRAHTIFTISVAMYRGDQHPVTGRLHFIDLAGSERISAARFGVGEAHRQKETSAVAKSLVALGKVVHALSQGASTPPSSGPPSPMANGGGFSFGTASPHVPFRDSKLTRILRDSLTGQSQVVLLACLHPTLDNADETALSLQFAARCSPSFQPSVITTAANGLPRIVNGGPVSSGTTLAGGRGGGARRLSEGLEGLTPEELATQVMALKDELEVTHAHYQKLLEQVAGPAWRNDPGPLERAPAQDDGMNAFAAALSAFGKGGSGAPGGGHGGGGGGSAATAAHGASHGGGHGHSAASVAPGSTGLNVGVSGGITGIAGAGFPSGDGGDRDRRRSSMMGEPGGVRPSPGRGTSPSPAALAQAGGEVGRPHGAKSVSAAAQSSAAVNARVALLESQVRKLEAQLSQARSSAQQYEERLTARKEEMDLVRERMAGKEHAQFAEIKKLRAQVAELSKALDAERTDSVSKLEDARRRSEEECARLMKDIDALRSQLAQVTGSVSSLVEKHSAAIGAEKRQREAARKQAEQLMQQQATRGSEEHKAQVENIKQQSTYFLARQADQLGELKLQLDAAKAAHAAEKDALTAELEYLATYSERVTELVRRMESGVVPVQERGNGVKAFRLPHRDRPPRLESSRLSVLKERNAELAERLTALTAVASTATASPVNGASSISIGGGGGSLTPALPAVSSSTSLAGGSGPAPGGGTASGAASNGRPSGLGFGAGGGGAGGSSGPLGSSIDLDALRAQVEAELRAQVTAQVVGDISSDKTIQYIRELEGAVGRYRAELQSEKKRNSEMAVALRSVQRVQQRPESPINKAMAAHTPAGTWAHHTPARPAGLYAFRALKLAPHWGMGHSSPRLGLTGVSRPATAGIASLADASIASGVSVSGRPATSMAILTSGYRDNGIAIP</sequence>
<organism evidence="8 9">
    <name type="scientific">Gonium pectorale</name>
    <name type="common">Green alga</name>
    <dbReference type="NCBI Taxonomy" id="33097"/>
    <lineage>
        <taxon>Eukaryota</taxon>
        <taxon>Viridiplantae</taxon>
        <taxon>Chlorophyta</taxon>
        <taxon>core chlorophytes</taxon>
        <taxon>Chlorophyceae</taxon>
        <taxon>CS clade</taxon>
        <taxon>Chlamydomonadales</taxon>
        <taxon>Volvocaceae</taxon>
        <taxon>Gonium</taxon>
    </lineage>
</organism>
<evidence type="ECO:0000256" key="4">
    <source>
        <dbReference type="PROSITE-ProRule" id="PRU00283"/>
    </source>
</evidence>
<keyword evidence="9" id="KW-1185">Reference proteome</keyword>
<dbReference type="GO" id="GO:0005524">
    <property type="term" value="F:ATP binding"/>
    <property type="evidence" value="ECO:0007669"/>
    <property type="project" value="UniProtKB-UniRule"/>
</dbReference>
<dbReference type="Gene3D" id="3.40.850.10">
    <property type="entry name" value="Kinesin motor domain"/>
    <property type="match status" value="1"/>
</dbReference>
<dbReference type="GO" id="GO:0016887">
    <property type="term" value="F:ATP hydrolysis activity"/>
    <property type="evidence" value="ECO:0007669"/>
    <property type="project" value="TreeGrafter"/>
</dbReference>
<feature type="compositionally biased region" description="Gly residues" evidence="6">
    <location>
        <begin position="545"/>
        <end position="557"/>
    </location>
</feature>
<evidence type="ECO:0000256" key="3">
    <source>
        <dbReference type="ARBA" id="ARBA00023175"/>
    </source>
</evidence>
<dbReference type="SMART" id="SM00129">
    <property type="entry name" value="KISc"/>
    <property type="match status" value="1"/>
</dbReference>
<comment type="caution">
    <text evidence="8">The sequence shown here is derived from an EMBL/GenBank/DDBJ whole genome shotgun (WGS) entry which is preliminary data.</text>
</comment>
<feature type="compositionally biased region" description="Low complexity" evidence="6">
    <location>
        <begin position="622"/>
        <end position="635"/>
    </location>
</feature>
<dbReference type="InterPro" id="IPR027640">
    <property type="entry name" value="Kinesin-like_fam"/>
</dbReference>
<feature type="region of interest" description="Disordered" evidence="6">
    <location>
        <begin position="966"/>
        <end position="1012"/>
    </location>
</feature>
<dbReference type="GO" id="GO:0008017">
    <property type="term" value="F:microtubule binding"/>
    <property type="evidence" value="ECO:0007669"/>
    <property type="project" value="InterPro"/>
</dbReference>
<dbReference type="PROSITE" id="PS50067">
    <property type="entry name" value="KINESIN_MOTOR_2"/>
    <property type="match status" value="1"/>
</dbReference>
<feature type="compositionally biased region" description="Gly residues" evidence="6">
    <location>
        <begin position="595"/>
        <end position="605"/>
    </location>
</feature>
<keyword evidence="2 4" id="KW-0067">ATP-binding</keyword>
<evidence type="ECO:0000256" key="6">
    <source>
        <dbReference type="SAM" id="MobiDB-lite"/>
    </source>
</evidence>
<dbReference type="GO" id="GO:0005871">
    <property type="term" value="C:kinesin complex"/>
    <property type="evidence" value="ECO:0007669"/>
    <property type="project" value="TreeGrafter"/>
</dbReference>
<comment type="similarity">
    <text evidence="4">Belongs to the TRAFAC class myosin-kinesin ATPase superfamily. Kinesin family.</text>
</comment>
<feature type="domain" description="Kinesin motor" evidence="7">
    <location>
        <begin position="10"/>
        <end position="430"/>
    </location>
</feature>
<proteinExistence type="inferred from homology"/>
<feature type="region of interest" description="Disordered" evidence="6">
    <location>
        <begin position="351"/>
        <end position="372"/>
    </location>
</feature>